<dbReference type="AlphaFoldDB" id="A0A1I0QNA8"/>
<dbReference type="OrthoDB" id="9804993at2"/>
<dbReference type="Pfam" id="PF06821">
    <property type="entry name" value="Ser_hydrolase"/>
    <property type="match status" value="1"/>
</dbReference>
<dbReference type="Proteomes" id="UP000199437">
    <property type="component" value="Unassembled WGS sequence"/>
</dbReference>
<dbReference type="PANTHER" id="PTHR15394:SF3">
    <property type="entry name" value="SERINE HYDROLASE RBBP9"/>
    <property type="match status" value="1"/>
</dbReference>
<organism evidence="1 2">
    <name type="scientific">Roseivirga pacifica</name>
    <dbReference type="NCBI Taxonomy" id="1267423"/>
    <lineage>
        <taxon>Bacteria</taxon>
        <taxon>Pseudomonadati</taxon>
        <taxon>Bacteroidota</taxon>
        <taxon>Cytophagia</taxon>
        <taxon>Cytophagales</taxon>
        <taxon>Roseivirgaceae</taxon>
        <taxon>Roseivirga</taxon>
    </lineage>
</organism>
<dbReference type="Gene3D" id="3.40.50.1820">
    <property type="entry name" value="alpha/beta hydrolase"/>
    <property type="match status" value="1"/>
</dbReference>
<proteinExistence type="predicted"/>
<evidence type="ECO:0008006" key="3">
    <source>
        <dbReference type="Google" id="ProtNLM"/>
    </source>
</evidence>
<keyword evidence="2" id="KW-1185">Reference proteome</keyword>
<gene>
    <name evidence="1" type="ORF">SAMN05216290_2497</name>
</gene>
<dbReference type="SUPFAM" id="SSF53474">
    <property type="entry name" value="alpha/beta-Hydrolases"/>
    <property type="match status" value="1"/>
</dbReference>
<evidence type="ECO:0000313" key="1">
    <source>
        <dbReference type="EMBL" id="SEW28736.1"/>
    </source>
</evidence>
<protein>
    <recommendedName>
        <fullName evidence="3">Serine hydrolase family protein</fullName>
    </recommendedName>
</protein>
<dbReference type="EMBL" id="FOIR01000002">
    <property type="protein sequence ID" value="SEW28736.1"/>
    <property type="molecule type" value="Genomic_DNA"/>
</dbReference>
<name>A0A1I0QNA8_9BACT</name>
<dbReference type="GO" id="GO:0016787">
    <property type="term" value="F:hydrolase activity"/>
    <property type="evidence" value="ECO:0007669"/>
    <property type="project" value="InterPro"/>
</dbReference>
<sequence length="191" mass="21118">MKLIFIHAAGPQGVNEGSTNLLQFLKQNLGKSMEIIAPEMPTPENPNAADWMDTLDAAIHKVDERIILMGHSLGASIIFKYLSERKCENGICGIISLAAPYWGLSDWQSEQFTIGCCLKETINPSIPIRLYHDFADDVVPYQHVNAYANALPQAEVIGVTGQGHLFEKGFPELIRVIQSLSTQNEKTIINP</sequence>
<dbReference type="RefSeq" id="WP_090258902.1">
    <property type="nucleotide sequence ID" value="NZ_FOIR01000002.1"/>
</dbReference>
<accession>A0A1I0QNA8</accession>
<evidence type="ECO:0000313" key="2">
    <source>
        <dbReference type="Proteomes" id="UP000199437"/>
    </source>
</evidence>
<dbReference type="STRING" id="1267423.SAMN05216290_2497"/>
<dbReference type="PANTHER" id="PTHR15394">
    <property type="entry name" value="SERINE HYDROLASE RBBP9"/>
    <property type="match status" value="1"/>
</dbReference>
<dbReference type="GeneID" id="99987192"/>
<dbReference type="InterPro" id="IPR010662">
    <property type="entry name" value="RBBP9/YdeN"/>
</dbReference>
<reference evidence="2" key="1">
    <citation type="submission" date="2016-10" db="EMBL/GenBank/DDBJ databases">
        <authorList>
            <person name="Varghese N."/>
            <person name="Submissions S."/>
        </authorList>
    </citation>
    <scope>NUCLEOTIDE SEQUENCE [LARGE SCALE GENOMIC DNA]</scope>
    <source>
        <strain evidence="2">CGMCC 1.12402</strain>
    </source>
</reference>
<dbReference type="InterPro" id="IPR029058">
    <property type="entry name" value="AB_hydrolase_fold"/>
</dbReference>